<evidence type="ECO:0000313" key="9">
    <source>
        <dbReference type="EMBL" id="APF40748.1"/>
    </source>
</evidence>
<dbReference type="Gene3D" id="3.30.350.10">
    <property type="entry name" value="Subtilisin inhibitor-like"/>
    <property type="match status" value="1"/>
</dbReference>
<evidence type="ECO:0000256" key="2">
    <source>
        <dbReference type="ARBA" id="ARBA00010472"/>
    </source>
</evidence>
<dbReference type="Proteomes" id="UP000183530">
    <property type="component" value="Chromosome"/>
</dbReference>
<evidence type="ECO:0000313" key="11">
    <source>
        <dbReference type="Proteomes" id="UP000183530"/>
    </source>
</evidence>
<keyword evidence="11" id="KW-1185">Reference proteome</keyword>
<comment type="subcellular location">
    <subcellularLocation>
        <location evidence="1">Secreted</location>
    </subcellularLocation>
</comment>
<protein>
    <recommendedName>
        <fullName evidence="8">Subtilisin inhibitor domain-containing protein</fullName>
    </recommendedName>
</protein>
<evidence type="ECO:0000256" key="4">
    <source>
        <dbReference type="ARBA" id="ARBA00022690"/>
    </source>
</evidence>
<accession>A0A1L2ZNZ7</accession>
<dbReference type="PROSITE" id="PS51257">
    <property type="entry name" value="PROKAR_LIPOPROTEIN"/>
    <property type="match status" value="1"/>
</dbReference>
<gene>
    <name evidence="9" type="ORF">BHE16_06705</name>
    <name evidence="10" type="ORF">HD598_001204</name>
</gene>
<dbReference type="EMBL" id="JACHDR010000001">
    <property type="protein sequence ID" value="MBB5512517.1"/>
    <property type="molecule type" value="Genomic_DNA"/>
</dbReference>
<feature type="chain" id="PRO_5038218908" description="Subtilisin inhibitor domain-containing protein" evidence="7">
    <location>
        <begin position="21"/>
        <end position="143"/>
    </location>
</feature>
<evidence type="ECO:0000256" key="1">
    <source>
        <dbReference type="ARBA" id="ARBA00004613"/>
    </source>
</evidence>
<dbReference type="EMBL" id="CP018135">
    <property type="protein sequence ID" value="APF40748.1"/>
    <property type="molecule type" value="Genomic_DNA"/>
</dbReference>
<evidence type="ECO:0000256" key="7">
    <source>
        <dbReference type="SAM" id="SignalP"/>
    </source>
</evidence>
<feature type="domain" description="Subtilisin inhibitor" evidence="8">
    <location>
        <begin position="44"/>
        <end position="114"/>
    </location>
</feature>
<reference evidence="9 11" key="1">
    <citation type="submission" date="2016-11" db="EMBL/GenBank/DDBJ databases">
        <title>Genome sequencing of Zhihengliuella aestuarii B18 antagonistic to Plasmodiophora brassicae.</title>
        <authorList>
            <person name="Luo Y."/>
        </authorList>
    </citation>
    <scope>NUCLEOTIDE SEQUENCE [LARGE SCALE GENOMIC DNA]</scope>
    <source>
        <strain evidence="9 11">B18</strain>
    </source>
</reference>
<dbReference type="InterPro" id="IPR036819">
    <property type="entry name" value="Subtilisin_inhibitor-like_sf"/>
</dbReference>
<keyword evidence="4" id="KW-0646">Protease inhibitor</keyword>
<reference evidence="10 12" key="2">
    <citation type="submission" date="2020-08" db="EMBL/GenBank/DDBJ databases">
        <title>Sequencing the genomes of 1000 actinobacteria strains.</title>
        <authorList>
            <person name="Klenk H.-P."/>
        </authorList>
    </citation>
    <scope>NUCLEOTIDE SEQUENCE [LARGE SCALE GENOMIC DNA]</scope>
    <source>
        <strain evidence="10 12">DSM 105783</strain>
    </source>
</reference>
<dbReference type="Proteomes" id="UP000580797">
    <property type="component" value="Unassembled WGS sequence"/>
</dbReference>
<dbReference type="GO" id="GO:0004867">
    <property type="term" value="F:serine-type endopeptidase inhibitor activity"/>
    <property type="evidence" value="ECO:0007669"/>
    <property type="project" value="UniProtKB-KW"/>
</dbReference>
<name>A0A1L2ZNZ7_9MICC</name>
<dbReference type="Pfam" id="PF00720">
    <property type="entry name" value="SSI"/>
    <property type="match status" value="1"/>
</dbReference>
<dbReference type="AlphaFoldDB" id="A0A1L2ZNZ7"/>
<evidence type="ECO:0000259" key="8">
    <source>
        <dbReference type="Pfam" id="PF00720"/>
    </source>
</evidence>
<organism evidence="9 11">
    <name type="scientific">Neomicrococcus aestuarii</name>
    <dbReference type="NCBI Taxonomy" id="556325"/>
    <lineage>
        <taxon>Bacteria</taxon>
        <taxon>Bacillati</taxon>
        <taxon>Actinomycetota</taxon>
        <taxon>Actinomycetes</taxon>
        <taxon>Micrococcales</taxon>
        <taxon>Micrococcaceae</taxon>
        <taxon>Neomicrococcus</taxon>
    </lineage>
</organism>
<evidence type="ECO:0000313" key="10">
    <source>
        <dbReference type="EMBL" id="MBB5512517.1"/>
    </source>
</evidence>
<dbReference type="RefSeq" id="WP_071894225.1">
    <property type="nucleotide sequence ID" value="NZ_BAAARH010000014.1"/>
</dbReference>
<evidence type="ECO:0000256" key="6">
    <source>
        <dbReference type="ARBA" id="ARBA00023157"/>
    </source>
</evidence>
<keyword evidence="6" id="KW-1015">Disulfide bond</keyword>
<comment type="similarity">
    <text evidence="2">Belongs to the protease inhibitor I16 (SSI) family.</text>
</comment>
<proteinExistence type="inferred from homology"/>
<evidence type="ECO:0000256" key="5">
    <source>
        <dbReference type="ARBA" id="ARBA00022900"/>
    </source>
</evidence>
<feature type="signal peptide" evidence="7">
    <location>
        <begin position="1"/>
        <end position="20"/>
    </location>
</feature>
<keyword evidence="7" id="KW-0732">Signal</keyword>
<keyword evidence="5" id="KW-0722">Serine protease inhibitor</keyword>
<dbReference type="KEGG" id="nae:BHE16_06705"/>
<dbReference type="SUPFAM" id="SSF55399">
    <property type="entry name" value="Subtilisin inhibitor"/>
    <property type="match status" value="1"/>
</dbReference>
<dbReference type="InterPro" id="IPR023549">
    <property type="entry name" value="Subtilisin_inhibitor"/>
</dbReference>
<evidence type="ECO:0000256" key="3">
    <source>
        <dbReference type="ARBA" id="ARBA00022525"/>
    </source>
</evidence>
<dbReference type="GO" id="GO:0005576">
    <property type="term" value="C:extracellular region"/>
    <property type="evidence" value="ECO:0007669"/>
    <property type="project" value="UniProtKB-SubCell"/>
</dbReference>
<evidence type="ECO:0000313" key="12">
    <source>
        <dbReference type="Proteomes" id="UP000580797"/>
    </source>
</evidence>
<dbReference type="STRING" id="556325.BHE16_06705"/>
<sequence length="143" mass="14926">MKLLKTFTTALLAASLLALSACGSTNPKDGMNADLTIDISADGTAISESYRLICAEGQPAEGTTHPRAASSCEVLKTKGEQLRALPRKDQICTEIYGGPQEATITGTLNGEPVNKSLSRKNGCEISEWQAFVELVGPGGADGI</sequence>
<keyword evidence="3" id="KW-0964">Secreted</keyword>